<comment type="caution">
    <text evidence="12">The sequence shown here is derived from an EMBL/GenBank/DDBJ whole genome shotgun (WGS) entry which is preliminary data.</text>
</comment>
<evidence type="ECO:0000256" key="9">
    <source>
        <dbReference type="PROSITE-ProRule" id="PRU00042"/>
    </source>
</evidence>
<gene>
    <name evidence="12" type="ORF">BaRGS_00020006</name>
</gene>
<dbReference type="AlphaFoldDB" id="A0ABD0KNS4"/>
<feature type="non-terminal residue" evidence="12">
    <location>
        <position position="1"/>
    </location>
</feature>
<dbReference type="InterPro" id="IPR013087">
    <property type="entry name" value="Znf_C2H2_type"/>
</dbReference>
<dbReference type="SUPFAM" id="SSF57667">
    <property type="entry name" value="beta-beta-alpha zinc fingers"/>
    <property type="match status" value="1"/>
</dbReference>
<keyword evidence="8" id="KW-0539">Nucleus</keyword>
<keyword evidence="4 9" id="KW-0863">Zinc-finger</keyword>
<dbReference type="Gene3D" id="3.30.160.60">
    <property type="entry name" value="Classic Zinc Finger"/>
    <property type="match status" value="2"/>
</dbReference>
<comment type="subcellular location">
    <subcellularLocation>
        <location evidence="1">Nucleus</location>
    </subcellularLocation>
</comment>
<evidence type="ECO:0000256" key="3">
    <source>
        <dbReference type="ARBA" id="ARBA00022737"/>
    </source>
</evidence>
<keyword evidence="2" id="KW-0479">Metal-binding</keyword>
<dbReference type="GO" id="GO:0008270">
    <property type="term" value="F:zinc ion binding"/>
    <property type="evidence" value="ECO:0007669"/>
    <property type="project" value="UniProtKB-KW"/>
</dbReference>
<organism evidence="12 13">
    <name type="scientific">Batillaria attramentaria</name>
    <dbReference type="NCBI Taxonomy" id="370345"/>
    <lineage>
        <taxon>Eukaryota</taxon>
        <taxon>Metazoa</taxon>
        <taxon>Spiralia</taxon>
        <taxon>Lophotrochozoa</taxon>
        <taxon>Mollusca</taxon>
        <taxon>Gastropoda</taxon>
        <taxon>Caenogastropoda</taxon>
        <taxon>Sorbeoconcha</taxon>
        <taxon>Cerithioidea</taxon>
        <taxon>Batillariidae</taxon>
        <taxon>Batillaria</taxon>
    </lineage>
</organism>
<evidence type="ECO:0000256" key="8">
    <source>
        <dbReference type="ARBA" id="ARBA00023242"/>
    </source>
</evidence>
<evidence type="ECO:0000256" key="4">
    <source>
        <dbReference type="ARBA" id="ARBA00022771"/>
    </source>
</evidence>
<evidence type="ECO:0000313" key="12">
    <source>
        <dbReference type="EMBL" id="KAK7488709.1"/>
    </source>
</evidence>
<dbReference type="PROSITE" id="PS00028">
    <property type="entry name" value="ZINC_FINGER_C2H2_1"/>
    <property type="match status" value="1"/>
</dbReference>
<evidence type="ECO:0000259" key="11">
    <source>
        <dbReference type="PROSITE" id="PS50157"/>
    </source>
</evidence>
<evidence type="ECO:0000256" key="10">
    <source>
        <dbReference type="SAM" id="MobiDB-lite"/>
    </source>
</evidence>
<reference evidence="12 13" key="1">
    <citation type="journal article" date="2023" name="Sci. Data">
        <title>Genome assembly of the Korean intertidal mud-creeper Batillaria attramentaria.</title>
        <authorList>
            <person name="Patra A.K."/>
            <person name="Ho P.T."/>
            <person name="Jun S."/>
            <person name="Lee S.J."/>
            <person name="Kim Y."/>
            <person name="Won Y.J."/>
        </authorList>
    </citation>
    <scope>NUCLEOTIDE SEQUENCE [LARGE SCALE GENOMIC DNA]</scope>
    <source>
        <strain evidence="12">Wonlab-2016</strain>
    </source>
</reference>
<evidence type="ECO:0000256" key="7">
    <source>
        <dbReference type="ARBA" id="ARBA00023163"/>
    </source>
</evidence>
<dbReference type="EMBL" id="JACVVK020000147">
    <property type="protein sequence ID" value="KAK7488709.1"/>
    <property type="molecule type" value="Genomic_DNA"/>
</dbReference>
<proteinExistence type="predicted"/>
<dbReference type="PROSITE" id="PS50157">
    <property type="entry name" value="ZINC_FINGER_C2H2_2"/>
    <property type="match status" value="2"/>
</dbReference>
<sequence>NGTEVPVPGASQTDVEIEDAVLGEVKVEACVQANDYEIERATGNLPARKRFIPVKFRDFRSLDGTDEDSHNDSDYSPELRSSPPAKKANTEPRKKRGPGRPRKHQEGEDADKANAAPRMIKTANGFKCSVCSRVFSQKGNLKVHLITHTDERPFACDVEECKKSFRTKESLRRHK</sequence>
<keyword evidence="6" id="KW-0805">Transcription regulation</keyword>
<keyword evidence="3" id="KW-0677">Repeat</keyword>
<keyword evidence="7" id="KW-0804">Transcription</keyword>
<dbReference type="Pfam" id="PF00096">
    <property type="entry name" value="zf-C2H2"/>
    <property type="match status" value="2"/>
</dbReference>
<feature type="domain" description="C2H2-type" evidence="11">
    <location>
        <begin position="126"/>
        <end position="153"/>
    </location>
</feature>
<dbReference type="Proteomes" id="UP001519460">
    <property type="component" value="Unassembled WGS sequence"/>
</dbReference>
<dbReference type="PANTHER" id="PTHR14196">
    <property type="entry name" value="ODD-SKIPPED - RELATED"/>
    <property type="match status" value="1"/>
</dbReference>
<feature type="compositionally biased region" description="Basic residues" evidence="10">
    <location>
        <begin position="93"/>
        <end position="103"/>
    </location>
</feature>
<evidence type="ECO:0000256" key="2">
    <source>
        <dbReference type="ARBA" id="ARBA00022723"/>
    </source>
</evidence>
<feature type="domain" description="C2H2-type" evidence="11">
    <location>
        <begin position="154"/>
        <end position="175"/>
    </location>
</feature>
<dbReference type="PANTHER" id="PTHR14196:SF0">
    <property type="entry name" value="PROTEIN BOWEL"/>
    <property type="match status" value="1"/>
</dbReference>
<name>A0ABD0KNS4_9CAEN</name>
<dbReference type="InterPro" id="IPR050717">
    <property type="entry name" value="C2H2-ZF_Transcription_Reg"/>
</dbReference>
<keyword evidence="5" id="KW-0862">Zinc</keyword>
<protein>
    <recommendedName>
        <fullName evidence="11">C2H2-type domain-containing protein</fullName>
    </recommendedName>
</protein>
<evidence type="ECO:0000256" key="1">
    <source>
        <dbReference type="ARBA" id="ARBA00004123"/>
    </source>
</evidence>
<dbReference type="SMART" id="SM00355">
    <property type="entry name" value="ZnF_C2H2"/>
    <property type="match status" value="2"/>
</dbReference>
<accession>A0ABD0KNS4</accession>
<feature type="compositionally biased region" description="Basic and acidic residues" evidence="10">
    <location>
        <begin position="60"/>
        <end position="73"/>
    </location>
</feature>
<evidence type="ECO:0000256" key="5">
    <source>
        <dbReference type="ARBA" id="ARBA00022833"/>
    </source>
</evidence>
<dbReference type="GO" id="GO:0005634">
    <property type="term" value="C:nucleus"/>
    <property type="evidence" value="ECO:0007669"/>
    <property type="project" value="UniProtKB-SubCell"/>
</dbReference>
<dbReference type="FunFam" id="3.30.160.60:FF:000446">
    <property type="entry name" value="Zinc finger protein"/>
    <property type="match status" value="2"/>
</dbReference>
<evidence type="ECO:0000256" key="6">
    <source>
        <dbReference type="ARBA" id="ARBA00023015"/>
    </source>
</evidence>
<feature type="region of interest" description="Disordered" evidence="10">
    <location>
        <begin position="60"/>
        <end position="117"/>
    </location>
</feature>
<evidence type="ECO:0000313" key="13">
    <source>
        <dbReference type="Proteomes" id="UP001519460"/>
    </source>
</evidence>
<keyword evidence="13" id="KW-1185">Reference proteome</keyword>
<dbReference type="InterPro" id="IPR036236">
    <property type="entry name" value="Znf_C2H2_sf"/>
</dbReference>